<dbReference type="PANTHER" id="PTHR11229">
    <property type="entry name" value="50S RIBOSOMAL PROTEIN L3"/>
    <property type="match status" value="1"/>
</dbReference>
<evidence type="ECO:0000256" key="3">
    <source>
        <dbReference type="ARBA" id="ARBA00022946"/>
    </source>
</evidence>
<dbReference type="OrthoDB" id="274683at2759"/>
<dbReference type="GO" id="GO:0006412">
    <property type="term" value="P:translation"/>
    <property type="evidence" value="ECO:0007669"/>
    <property type="project" value="InterPro"/>
</dbReference>
<dbReference type="RefSeq" id="XP_014158112.1">
    <property type="nucleotide sequence ID" value="XM_014302637.1"/>
</dbReference>
<evidence type="ECO:0000313" key="10">
    <source>
        <dbReference type="EMBL" id="KNC84210.1"/>
    </source>
</evidence>
<dbReference type="AlphaFoldDB" id="A0A0L0G5A3"/>
<evidence type="ECO:0000256" key="6">
    <source>
        <dbReference type="ARBA" id="ARBA00023274"/>
    </source>
</evidence>
<dbReference type="STRING" id="667725.A0A0L0G5A3"/>
<accession>A0A0L0G5A3</accession>
<keyword evidence="11" id="KW-1185">Reference proteome</keyword>
<evidence type="ECO:0000256" key="2">
    <source>
        <dbReference type="ARBA" id="ARBA00006540"/>
    </source>
</evidence>
<dbReference type="GeneID" id="25904075"/>
<dbReference type="SUPFAM" id="SSF50447">
    <property type="entry name" value="Translation proteins"/>
    <property type="match status" value="1"/>
</dbReference>
<dbReference type="Proteomes" id="UP000054560">
    <property type="component" value="Unassembled WGS sequence"/>
</dbReference>
<keyword evidence="5" id="KW-0496">Mitochondrion</keyword>
<dbReference type="InterPro" id="IPR019926">
    <property type="entry name" value="Ribosomal_uL3_CS"/>
</dbReference>
<evidence type="ECO:0000256" key="4">
    <source>
        <dbReference type="ARBA" id="ARBA00022980"/>
    </source>
</evidence>
<protein>
    <recommendedName>
        <fullName evidence="7">Large ribosomal subunit protein uL3m</fullName>
    </recommendedName>
</protein>
<dbReference type="GO" id="GO:0003735">
    <property type="term" value="F:structural constituent of ribosome"/>
    <property type="evidence" value="ECO:0007669"/>
    <property type="project" value="InterPro"/>
</dbReference>
<evidence type="ECO:0000256" key="9">
    <source>
        <dbReference type="SAM" id="MobiDB-lite"/>
    </source>
</evidence>
<evidence type="ECO:0000256" key="5">
    <source>
        <dbReference type="ARBA" id="ARBA00023128"/>
    </source>
</evidence>
<evidence type="ECO:0000256" key="1">
    <source>
        <dbReference type="ARBA" id="ARBA00004173"/>
    </source>
</evidence>
<dbReference type="Gene3D" id="2.40.30.10">
    <property type="entry name" value="Translation factors"/>
    <property type="match status" value="1"/>
</dbReference>
<keyword evidence="4 8" id="KW-0689">Ribosomal protein</keyword>
<feature type="region of interest" description="Disordered" evidence="9">
    <location>
        <begin position="111"/>
        <end position="160"/>
    </location>
</feature>
<dbReference type="PANTHER" id="PTHR11229:SF8">
    <property type="entry name" value="LARGE RIBOSOMAL SUBUNIT PROTEIN UL3M"/>
    <property type="match status" value="1"/>
</dbReference>
<dbReference type="Gene3D" id="3.30.160.810">
    <property type="match status" value="1"/>
</dbReference>
<organism evidence="10 11">
    <name type="scientific">Sphaeroforma arctica JP610</name>
    <dbReference type="NCBI Taxonomy" id="667725"/>
    <lineage>
        <taxon>Eukaryota</taxon>
        <taxon>Ichthyosporea</taxon>
        <taxon>Ichthyophonida</taxon>
        <taxon>Sphaeroforma</taxon>
    </lineage>
</organism>
<dbReference type="GO" id="GO:0005762">
    <property type="term" value="C:mitochondrial large ribosomal subunit"/>
    <property type="evidence" value="ECO:0007669"/>
    <property type="project" value="TreeGrafter"/>
</dbReference>
<keyword evidence="6 8" id="KW-0687">Ribonucleoprotein</keyword>
<dbReference type="PROSITE" id="PS00474">
    <property type="entry name" value="RIBOSOMAL_L3"/>
    <property type="match status" value="1"/>
</dbReference>
<comment type="subcellular location">
    <subcellularLocation>
        <location evidence="1">Mitochondrion</location>
    </subcellularLocation>
</comment>
<dbReference type="InterPro" id="IPR019927">
    <property type="entry name" value="Ribosomal_uL3_bac/org-type"/>
</dbReference>
<evidence type="ECO:0000256" key="7">
    <source>
        <dbReference type="ARBA" id="ARBA00035209"/>
    </source>
</evidence>
<name>A0A0L0G5A3_9EUKA</name>
<dbReference type="EMBL" id="KQ241780">
    <property type="protein sequence ID" value="KNC84210.1"/>
    <property type="molecule type" value="Genomic_DNA"/>
</dbReference>
<evidence type="ECO:0000256" key="8">
    <source>
        <dbReference type="RuleBase" id="RU003905"/>
    </source>
</evidence>
<evidence type="ECO:0000313" key="11">
    <source>
        <dbReference type="Proteomes" id="UP000054560"/>
    </source>
</evidence>
<dbReference type="eggNOG" id="KOG3141">
    <property type="taxonomic scope" value="Eukaryota"/>
</dbReference>
<reference evidence="10 11" key="1">
    <citation type="submission" date="2011-02" db="EMBL/GenBank/DDBJ databases">
        <title>The Genome Sequence of Sphaeroforma arctica JP610.</title>
        <authorList>
            <consortium name="The Broad Institute Genome Sequencing Platform"/>
            <person name="Russ C."/>
            <person name="Cuomo C."/>
            <person name="Young S.K."/>
            <person name="Zeng Q."/>
            <person name="Gargeya S."/>
            <person name="Alvarado L."/>
            <person name="Berlin A."/>
            <person name="Chapman S.B."/>
            <person name="Chen Z."/>
            <person name="Freedman E."/>
            <person name="Gellesch M."/>
            <person name="Goldberg J."/>
            <person name="Griggs A."/>
            <person name="Gujja S."/>
            <person name="Heilman E."/>
            <person name="Heiman D."/>
            <person name="Howarth C."/>
            <person name="Mehta T."/>
            <person name="Neiman D."/>
            <person name="Pearson M."/>
            <person name="Roberts A."/>
            <person name="Saif S."/>
            <person name="Shea T."/>
            <person name="Shenoy N."/>
            <person name="Sisk P."/>
            <person name="Stolte C."/>
            <person name="Sykes S."/>
            <person name="White J."/>
            <person name="Yandava C."/>
            <person name="Burger G."/>
            <person name="Gray M.W."/>
            <person name="Holland P.W.H."/>
            <person name="King N."/>
            <person name="Lang F.B.F."/>
            <person name="Roger A.J."/>
            <person name="Ruiz-Trillo I."/>
            <person name="Haas B."/>
            <person name="Nusbaum C."/>
            <person name="Birren B."/>
        </authorList>
    </citation>
    <scope>NUCLEOTIDE SEQUENCE [LARGE SCALE GENOMIC DNA]</scope>
    <source>
        <strain evidence="10 11">JP610</strain>
    </source>
</reference>
<comment type="similarity">
    <text evidence="2 8">Belongs to the universal ribosomal protein uL3 family.</text>
</comment>
<dbReference type="Pfam" id="PF00297">
    <property type="entry name" value="Ribosomal_L3"/>
    <property type="match status" value="1"/>
</dbReference>
<gene>
    <name evidence="10" type="ORF">SARC_03571</name>
</gene>
<keyword evidence="3" id="KW-0809">Transit peptide</keyword>
<proteinExistence type="inferred from homology"/>
<sequence length="237" mass="26007">MLTVWSEEGKILPITILQLEDNQVCQTKTIEKEGNAALQIGAREVKKIHKVSMPQIGHYKHAGNGVTLKKKLLDFRITPDATLPVGTPITAAHFVPGQFVDVCATSKGKGFQGGIKRHGMNRQPATHGNSKSHRKMGGTGGCQDPGRVFPGKRMPGHMGNTRVTKLNLRVYRVEPRHNAIYVIGAVPGHKETYVRITDSRRKEFLQPPPFPTHIPSIHGQAAPETTADLNVPIMKQA</sequence>
<dbReference type="InterPro" id="IPR009000">
    <property type="entry name" value="Transl_B-barrel_sf"/>
</dbReference>
<dbReference type="FunFam" id="2.40.30.10:FF:000004">
    <property type="entry name" value="50S ribosomal protein L3"/>
    <property type="match status" value="1"/>
</dbReference>
<dbReference type="InterPro" id="IPR000597">
    <property type="entry name" value="Ribosomal_uL3"/>
</dbReference>
<dbReference type="NCBIfam" id="TIGR03625">
    <property type="entry name" value="L3_bact"/>
    <property type="match status" value="1"/>
</dbReference>